<protein>
    <recommendedName>
        <fullName evidence="4">Cut9 interacting protein Scn1</fullName>
    </recommendedName>
</protein>
<gene>
    <name evidence="2" type="ORF">ACHAXA_004162</name>
</gene>
<reference evidence="2 3" key="1">
    <citation type="submission" date="2024-10" db="EMBL/GenBank/DDBJ databases">
        <title>Updated reference genomes for cyclostephanoid diatoms.</title>
        <authorList>
            <person name="Roberts W.R."/>
            <person name="Alverson A.J."/>
        </authorList>
    </citation>
    <scope>NUCLEOTIDE SEQUENCE [LARGE SCALE GENOMIC DNA]</scope>
    <source>
        <strain evidence="2 3">AJA228-03</strain>
    </source>
</reference>
<organism evidence="2 3">
    <name type="scientific">Cyclostephanos tholiformis</name>
    <dbReference type="NCBI Taxonomy" id="382380"/>
    <lineage>
        <taxon>Eukaryota</taxon>
        <taxon>Sar</taxon>
        <taxon>Stramenopiles</taxon>
        <taxon>Ochrophyta</taxon>
        <taxon>Bacillariophyta</taxon>
        <taxon>Coscinodiscophyceae</taxon>
        <taxon>Thalassiosirophycidae</taxon>
        <taxon>Stephanodiscales</taxon>
        <taxon>Stephanodiscaceae</taxon>
        <taxon>Cyclostephanos</taxon>
    </lineage>
</organism>
<evidence type="ECO:0000313" key="2">
    <source>
        <dbReference type="EMBL" id="KAL3808875.1"/>
    </source>
</evidence>
<evidence type="ECO:0000313" key="3">
    <source>
        <dbReference type="Proteomes" id="UP001530377"/>
    </source>
</evidence>
<dbReference type="AlphaFoldDB" id="A0ABD3RMU7"/>
<dbReference type="Proteomes" id="UP001530377">
    <property type="component" value="Unassembled WGS sequence"/>
</dbReference>
<keyword evidence="3" id="KW-1185">Reference proteome</keyword>
<comment type="caution">
    <text evidence="2">The sequence shown here is derived from an EMBL/GenBank/DDBJ whole genome shotgun (WGS) entry which is preliminary data.</text>
</comment>
<proteinExistence type="predicted"/>
<dbReference type="InterPro" id="IPR032466">
    <property type="entry name" value="Metal_Hydrolase"/>
</dbReference>
<evidence type="ECO:0000256" key="1">
    <source>
        <dbReference type="SAM" id="MobiDB-lite"/>
    </source>
</evidence>
<dbReference type="PANTHER" id="PTHR47345:SF1">
    <property type="entry name" value="CUT9-INTERACTING PROTEIN SCN1"/>
    <property type="match status" value="1"/>
</dbReference>
<name>A0ABD3RMU7_9STRA</name>
<feature type="region of interest" description="Disordered" evidence="1">
    <location>
        <begin position="235"/>
        <end position="273"/>
    </location>
</feature>
<feature type="compositionally biased region" description="Basic and acidic residues" evidence="1">
    <location>
        <begin position="235"/>
        <end position="244"/>
    </location>
</feature>
<evidence type="ECO:0008006" key="4">
    <source>
        <dbReference type="Google" id="ProtNLM"/>
    </source>
</evidence>
<dbReference type="InterPro" id="IPR053044">
    <property type="entry name" value="Metallo-hydrolase/TatD-type"/>
</dbReference>
<dbReference type="InterPro" id="IPR001130">
    <property type="entry name" value="TatD-like"/>
</dbReference>
<dbReference type="Pfam" id="PF01026">
    <property type="entry name" value="TatD_DNase"/>
    <property type="match status" value="1"/>
</dbReference>
<dbReference type="SUPFAM" id="SSF51556">
    <property type="entry name" value="Metallo-dependent hydrolases"/>
    <property type="match status" value="1"/>
</dbReference>
<accession>A0ABD3RMU7</accession>
<dbReference type="Gene3D" id="3.20.20.140">
    <property type="entry name" value="Metal-dependent hydrolases"/>
    <property type="match status" value="1"/>
</dbReference>
<sequence length="411" mass="46571">MRLFDCHCHYHLGPGGIEPLLRTAMLTEMAVDHLPPREDRHRRADLSMSYPSSSDDVGAAPSFSFAGAALMSTHPRDYPIVTSMATTTSGSCSNFDGKVLVPCYGIHPWFLHEVLPDPDDDDDDDDDDDVGWIVDLKRWLIDRPDAIVGEIGLDGMRWREVIEEEDGGGTATIRNYRKRILSCPMNVQRYAFERQLLLATEMRRPVSIHVVGAWGELLDSLTSVRDEMTRRHRHAMDIDDARGMEDDDGRSDDERSIVPTSNEGRRRTKAERRRRGRYLLPPKIYFHSFSGKAGMIPSLLAACERGNVRRGDVYFGFAPAIPNFHSPKTPSIMRQIGIDQLLLETDLEDSSCAWDDMLEGLAGMASALDMDVRDVADATYRNAMRFYFDIGEEENPQRRMKRDIPCDHHLA</sequence>
<dbReference type="EMBL" id="JALLPB020000464">
    <property type="protein sequence ID" value="KAL3808875.1"/>
    <property type="molecule type" value="Genomic_DNA"/>
</dbReference>
<dbReference type="PANTHER" id="PTHR47345">
    <property type="entry name" value="CUT9-INTERACTING PROTEIN SCN1"/>
    <property type="match status" value="1"/>
</dbReference>